<evidence type="ECO:0000256" key="6">
    <source>
        <dbReference type="ARBA" id="ARBA00023136"/>
    </source>
</evidence>
<accession>A0A9X3X6N3</accession>
<evidence type="ECO:0000256" key="3">
    <source>
        <dbReference type="ARBA" id="ARBA00022475"/>
    </source>
</evidence>
<evidence type="ECO:0000256" key="5">
    <source>
        <dbReference type="ARBA" id="ARBA00022989"/>
    </source>
</evidence>
<keyword evidence="4 7" id="KW-0812">Transmembrane</keyword>
<dbReference type="Proteomes" id="UP001151081">
    <property type="component" value="Unassembled WGS sequence"/>
</dbReference>
<evidence type="ECO:0000256" key="4">
    <source>
        <dbReference type="ARBA" id="ARBA00022692"/>
    </source>
</evidence>
<feature type="transmembrane region" description="Helical" evidence="7">
    <location>
        <begin position="51"/>
        <end position="73"/>
    </location>
</feature>
<comment type="caution">
    <text evidence="8">The sequence shown here is derived from an EMBL/GenBank/DDBJ whole genome shotgun (WGS) entry which is preliminary data.</text>
</comment>
<sequence>MPFGFLFVMLLIVAGLVLGIWATFSVLGVLVTLAIAALVGWVADRIVPGRLPYGWAGAMVAGLLGSWIGSLLIGPVGPTIARIPIIPAILGAVIVAFAVQFLMKRGIVGPRPPGPETRV</sequence>
<keyword evidence="6 7" id="KW-0472">Membrane</keyword>
<evidence type="ECO:0000256" key="7">
    <source>
        <dbReference type="SAM" id="Phobius"/>
    </source>
</evidence>
<comment type="subcellular location">
    <subcellularLocation>
        <location evidence="1">Cell membrane</location>
        <topology evidence="1">Multi-pass membrane protein</topology>
    </subcellularLocation>
</comment>
<dbReference type="Pfam" id="PF04226">
    <property type="entry name" value="Transgly_assoc"/>
    <property type="match status" value="1"/>
</dbReference>
<evidence type="ECO:0000313" key="9">
    <source>
        <dbReference type="Proteomes" id="UP001151081"/>
    </source>
</evidence>
<comment type="similarity">
    <text evidence="2">Belongs to the UPF0410 family.</text>
</comment>
<evidence type="ECO:0000256" key="2">
    <source>
        <dbReference type="ARBA" id="ARBA00011006"/>
    </source>
</evidence>
<feature type="transmembrane region" description="Helical" evidence="7">
    <location>
        <begin position="85"/>
        <end position="103"/>
    </location>
</feature>
<evidence type="ECO:0000256" key="1">
    <source>
        <dbReference type="ARBA" id="ARBA00004651"/>
    </source>
</evidence>
<dbReference type="InterPro" id="IPR007341">
    <property type="entry name" value="Transgly_assoc"/>
</dbReference>
<keyword evidence="3" id="KW-1003">Cell membrane</keyword>
<keyword evidence="5 7" id="KW-1133">Transmembrane helix</keyword>
<name>A0A9X3X6N3_9BACT</name>
<reference evidence="8 9" key="1">
    <citation type="submission" date="2021-04" db="EMBL/GenBank/DDBJ databases">
        <title>Genome analysis of Polyangium sp.</title>
        <authorList>
            <person name="Li Y."/>
            <person name="Wang J."/>
        </authorList>
    </citation>
    <scope>NUCLEOTIDE SEQUENCE [LARGE SCALE GENOMIC DNA]</scope>
    <source>
        <strain evidence="8 9">SDU14</strain>
    </source>
</reference>
<keyword evidence="9" id="KW-1185">Reference proteome</keyword>
<dbReference type="GO" id="GO:0005886">
    <property type="term" value="C:plasma membrane"/>
    <property type="evidence" value="ECO:0007669"/>
    <property type="project" value="UniProtKB-SubCell"/>
</dbReference>
<evidence type="ECO:0000313" key="8">
    <source>
        <dbReference type="EMBL" id="MDC3985227.1"/>
    </source>
</evidence>
<organism evidence="8 9">
    <name type="scientific">Polyangium jinanense</name>
    <dbReference type="NCBI Taxonomy" id="2829994"/>
    <lineage>
        <taxon>Bacteria</taxon>
        <taxon>Pseudomonadati</taxon>
        <taxon>Myxococcota</taxon>
        <taxon>Polyangia</taxon>
        <taxon>Polyangiales</taxon>
        <taxon>Polyangiaceae</taxon>
        <taxon>Polyangium</taxon>
    </lineage>
</organism>
<dbReference type="AlphaFoldDB" id="A0A9X3X6N3"/>
<dbReference type="RefSeq" id="WP_272424175.1">
    <property type="nucleotide sequence ID" value="NZ_JAGTJJ010000027.1"/>
</dbReference>
<feature type="transmembrane region" description="Helical" evidence="7">
    <location>
        <begin position="6"/>
        <end position="39"/>
    </location>
</feature>
<dbReference type="EMBL" id="JAGTJJ010000027">
    <property type="protein sequence ID" value="MDC3985227.1"/>
    <property type="molecule type" value="Genomic_DNA"/>
</dbReference>
<protein>
    <submittedName>
        <fullName evidence="8">GlsB/YeaQ/YmgE family stress response membrane protein</fullName>
    </submittedName>
</protein>
<proteinExistence type="inferred from homology"/>
<gene>
    <name evidence="8" type="ORF">KEG57_32415</name>
</gene>